<feature type="transmembrane region" description="Helical" evidence="1">
    <location>
        <begin position="64"/>
        <end position="82"/>
    </location>
</feature>
<gene>
    <name evidence="2" type="ORF">GODINES_18</name>
</gene>
<protein>
    <submittedName>
        <fullName evidence="2">Uncharacterized protein</fullName>
    </submittedName>
</protein>
<feature type="transmembrane region" description="Helical" evidence="1">
    <location>
        <begin position="159"/>
        <end position="176"/>
    </location>
</feature>
<sequence length="184" mass="20327">MDAASHYVARPVFAPGPTRRFTVVSDRAAGDVMTSEERLALADKLADKLAAEYTRHIDYIRTQTVLFGLLPLFYGILTFVFGDDLWAGGVVYSTALQVPYAPQSWGVAFIVMGMGVIVNAWYRRQRLLVASCMLTALILSMFMVTFLTEVVVSDNLSGLPPGVVYGIFSLSFMNRARLAWNSRG</sequence>
<keyword evidence="3" id="KW-1185">Reference proteome</keyword>
<keyword evidence="1" id="KW-0472">Membrane</keyword>
<reference evidence="2 3" key="1">
    <citation type="journal article" date="2016" name="BMC Microbiol.">
        <title>Characterization of mycobacteria and mycobacteriophages isolated from compost at the Sao Paulo Zoo Park Foundation in Brazil and creation of the new mycobacteriophage Cluster U.</title>
        <authorList>
            <person name="Lima-Junior J.D."/>
            <person name="Viana-Niero C."/>
            <person name="Conde Oliveira D.V."/>
            <person name="Machado G.E."/>
            <person name="Rabello M.C."/>
            <person name="Martins-Junior J."/>
            <person name="Martins L.F."/>
            <person name="Digiampietri L.A."/>
            <person name="da Silva A.M."/>
            <person name="Setubal J.C."/>
            <person name="Russell D.A."/>
            <person name="Jacobs-Sera D."/>
            <person name="Pope W.H."/>
            <person name="Hatfull G.F."/>
            <person name="Leao S.C."/>
        </authorList>
    </citation>
    <scope>NUCLEOTIDE SEQUENCE [LARGE SCALE GENOMIC DNA]</scope>
</reference>
<accession>A0A0K1LRQ0</accession>
<name>A0A0K1LRQ0_9CAUD</name>
<keyword evidence="1" id="KW-1133">Transmembrane helix</keyword>
<dbReference type="EMBL" id="KR997932">
    <property type="protein sequence ID" value="AKU45217.1"/>
    <property type="molecule type" value="Genomic_DNA"/>
</dbReference>
<organism evidence="2 3">
    <name type="scientific">Mycobacterium phage Godines</name>
    <dbReference type="NCBI Taxonomy" id="1675551"/>
    <lineage>
        <taxon>Viruses</taxon>
        <taxon>Duplodnaviria</taxon>
        <taxon>Heunggongvirae</taxon>
        <taxon>Uroviricota</taxon>
        <taxon>Caudoviricetes</taxon>
        <taxon>Bclasvirinae</taxon>
        <taxon>Rosebushvirus</taxon>
        <taxon>Rosebushvirus godines</taxon>
    </lineage>
</organism>
<feature type="transmembrane region" description="Helical" evidence="1">
    <location>
        <begin position="127"/>
        <end position="147"/>
    </location>
</feature>
<proteinExistence type="predicted"/>
<evidence type="ECO:0000313" key="3">
    <source>
        <dbReference type="Proteomes" id="UP000230307"/>
    </source>
</evidence>
<feature type="transmembrane region" description="Helical" evidence="1">
    <location>
        <begin position="102"/>
        <end position="122"/>
    </location>
</feature>
<keyword evidence="1" id="KW-0812">Transmembrane</keyword>
<evidence type="ECO:0000256" key="1">
    <source>
        <dbReference type="SAM" id="Phobius"/>
    </source>
</evidence>
<evidence type="ECO:0000313" key="2">
    <source>
        <dbReference type="EMBL" id="AKU45217.1"/>
    </source>
</evidence>
<dbReference type="OrthoDB" id="23991at10239"/>
<dbReference type="Proteomes" id="UP000230307">
    <property type="component" value="Genome"/>
</dbReference>